<evidence type="ECO:0000313" key="1">
    <source>
        <dbReference type="EMBL" id="MBR0599583.1"/>
    </source>
</evidence>
<proteinExistence type="predicted"/>
<evidence type="ECO:0000313" key="2">
    <source>
        <dbReference type="Proteomes" id="UP000675664"/>
    </source>
</evidence>
<reference evidence="1" key="2">
    <citation type="submission" date="2021-04" db="EMBL/GenBank/DDBJ databases">
        <authorList>
            <person name="Liu J."/>
        </authorList>
    </citation>
    <scope>NUCLEOTIDE SEQUENCE</scope>
    <source>
        <strain evidence="1">BAD-6</strain>
    </source>
</reference>
<keyword evidence="2" id="KW-1185">Reference proteome</keyword>
<dbReference type="NCBIfam" id="NF011972">
    <property type="entry name" value="PRK15443.1-3"/>
    <property type="match status" value="1"/>
</dbReference>
<dbReference type="PIRSF" id="PIRSF018505">
    <property type="entry name" value="Prpndl_dhdrts_sm"/>
    <property type="match status" value="1"/>
</dbReference>
<dbReference type="Gene3D" id="1.10.1510.20">
    <property type="entry name" value="Propanediol/glycerol dehydratase, small subunit"/>
    <property type="match status" value="1"/>
</dbReference>
<dbReference type="InterPro" id="IPR036091">
    <property type="entry name" value="Prodiol/glycerol_DeHase__sf_su"/>
</dbReference>
<organism evidence="1 2">
    <name type="scientific">Sinanaerobacter chloroacetimidivorans</name>
    <dbReference type="NCBI Taxonomy" id="2818044"/>
    <lineage>
        <taxon>Bacteria</taxon>
        <taxon>Bacillati</taxon>
        <taxon>Bacillota</taxon>
        <taxon>Clostridia</taxon>
        <taxon>Peptostreptococcales</taxon>
        <taxon>Anaerovoracaceae</taxon>
        <taxon>Sinanaerobacter</taxon>
    </lineage>
</organism>
<dbReference type="EMBL" id="JAGSND010000014">
    <property type="protein sequence ID" value="MBR0599583.1"/>
    <property type="molecule type" value="Genomic_DNA"/>
</dbReference>
<protein>
    <submittedName>
        <fullName evidence="1">Diol dehydratase small subunit</fullName>
    </submittedName>
</protein>
<dbReference type="AlphaFoldDB" id="A0A8J7W5Q8"/>
<sequence length="140" mass="16189">MTEKLDALKDYPIYEKRPELIQTQTGKSVDEINIENILSGKVTPDDCRISAQTLEYQAQIEESAGNPQIAANFRRAAEMTRIPDERIIQIYNRMRPHVSTKEELLAIAEELETKYDAKINGALLRETVEVYEDRKMFRVD</sequence>
<gene>
    <name evidence="1" type="ORF">KCX82_16990</name>
</gene>
<reference evidence="1" key="1">
    <citation type="submission" date="2021-04" db="EMBL/GenBank/DDBJ databases">
        <title>Sinoanaerobacter chloroacetimidivorans sp. nov., an obligate anaerobic bacterium isolated from anaerobic sludge.</title>
        <authorList>
            <person name="Bao Y."/>
        </authorList>
    </citation>
    <scope>NUCLEOTIDE SEQUENCE</scope>
    <source>
        <strain evidence="1">BAD-6</strain>
    </source>
</reference>
<dbReference type="InterPro" id="IPR003207">
    <property type="entry name" value="Ppandiol/glycerol_DeHydtase_su"/>
</dbReference>
<accession>A0A8J7W5Q8</accession>
<comment type="caution">
    <text evidence="1">The sequence shown here is derived from an EMBL/GenBank/DDBJ whole genome shotgun (WGS) entry which is preliminary data.</text>
</comment>
<dbReference type="Proteomes" id="UP000675664">
    <property type="component" value="Unassembled WGS sequence"/>
</dbReference>
<dbReference type="Pfam" id="PF02287">
    <property type="entry name" value="Dehydratase_SU"/>
    <property type="match status" value="1"/>
</dbReference>
<name>A0A8J7W5Q8_9FIRM</name>
<dbReference type="SUPFAM" id="SSF47148">
    <property type="entry name" value="Diol dehydratase, gamma subunit"/>
    <property type="match status" value="1"/>
</dbReference>
<dbReference type="RefSeq" id="WP_227019718.1">
    <property type="nucleotide sequence ID" value="NZ_JAGSND010000014.1"/>
</dbReference>